<organism evidence="5 6">
    <name type="scientific">Dinothrombium tinctorium</name>
    <dbReference type="NCBI Taxonomy" id="1965070"/>
    <lineage>
        <taxon>Eukaryota</taxon>
        <taxon>Metazoa</taxon>
        <taxon>Ecdysozoa</taxon>
        <taxon>Arthropoda</taxon>
        <taxon>Chelicerata</taxon>
        <taxon>Arachnida</taxon>
        <taxon>Acari</taxon>
        <taxon>Acariformes</taxon>
        <taxon>Trombidiformes</taxon>
        <taxon>Prostigmata</taxon>
        <taxon>Anystina</taxon>
        <taxon>Parasitengona</taxon>
        <taxon>Trombidioidea</taxon>
        <taxon>Trombidiidae</taxon>
        <taxon>Dinothrombium</taxon>
    </lineage>
</organism>
<proteinExistence type="inferred from homology"/>
<dbReference type="AlphaFoldDB" id="A0A3S3S3M2"/>
<dbReference type="PANTHER" id="PTHR13471">
    <property type="entry name" value="TETRATRICOPEPTIDE-LIKE HELICAL"/>
    <property type="match status" value="1"/>
</dbReference>
<name>A0A3S3S3M2_9ACAR</name>
<dbReference type="EMBL" id="NCKU01002860">
    <property type="protein sequence ID" value="RWS08655.1"/>
    <property type="molecule type" value="Genomic_DNA"/>
</dbReference>
<dbReference type="InterPro" id="IPR013633">
    <property type="entry name" value="NRDE-2"/>
</dbReference>
<evidence type="ECO:0000256" key="4">
    <source>
        <dbReference type="SAM" id="MobiDB-lite"/>
    </source>
</evidence>
<feature type="region of interest" description="Disordered" evidence="4">
    <location>
        <begin position="1012"/>
        <end position="1031"/>
    </location>
</feature>
<evidence type="ECO:0000313" key="5">
    <source>
        <dbReference type="EMBL" id="RWS08655.1"/>
    </source>
</evidence>
<feature type="compositionally biased region" description="Low complexity" evidence="4">
    <location>
        <begin position="24"/>
        <end position="35"/>
    </location>
</feature>
<gene>
    <name evidence="5" type="ORF">B4U79_07835</name>
</gene>
<feature type="compositionally biased region" description="Basic and acidic residues" evidence="4">
    <location>
        <begin position="51"/>
        <end position="67"/>
    </location>
</feature>
<dbReference type="GO" id="GO:1902369">
    <property type="term" value="P:negative regulation of RNA catabolic process"/>
    <property type="evidence" value="ECO:0007669"/>
    <property type="project" value="TreeGrafter"/>
</dbReference>
<accession>A0A3S3S3M2</accession>
<evidence type="ECO:0000256" key="2">
    <source>
        <dbReference type="ARBA" id="ARBA00009265"/>
    </source>
</evidence>
<dbReference type="InterPro" id="IPR011990">
    <property type="entry name" value="TPR-like_helical_dom_sf"/>
</dbReference>
<dbReference type="Pfam" id="PF08424">
    <property type="entry name" value="NRDE-2"/>
    <property type="match status" value="1"/>
</dbReference>
<evidence type="ECO:0000256" key="3">
    <source>
        <dbReference type="ARBA" id="ARBA00023242"/>
    </source>
</evidence>
<dbReference type="SUPFAM" id="SSF48452">
    <property type="entry name" value="TPR-like"/>
    <property type="match status" value="2"/>
</dbReference>
<dbReference type="Gene3D" id="1.25.40.10">
    <property type="entry name" value="Tetratricopeptide repeat domain"/>
    <property type="match status" value="2"/>
</dbReference>
<dbReference type="GO" id="GO:0031048">
    <property type="term" value="P:regulatory ncRNA-mediated heterochromatin formation"/>
    <property type="evidence" value="ECO:0007669"/>
    <property type="project" value="TreeGrafter"/>
</dbReference>
<dbReference type="GO" id="GO:0071013">
    <property type="term" value="C:catalytic step 2 spliceosome"/>
    <property type="evidence" value="ECO:0007669"/>
    <property type="project" value="TreeGrafter"/>
</dbReference>
<keyword evidence="6" id="KW-1185">Reference proteome</keyword>
<comment type="similarity">
    <text evidence="2">Belongs to the NRDE2 family.</text>
</comment>
<dbReference type="OrthoDB" id="297219at2759"/>
<evidence type="ECO:0000313" key="6">
    <source>
        <dbReference type="Proteomes" id="UP000285301"/>
    </source>
</evidence>
<comment type="caution">
    <text evidence="5">The sequence shown here is derived from an EMBL/GenBank/DDBJ whole genome shotgun (WGS) entry which is preliminary data.</text>
</comment>
<dbReference type="Proteomes" id="UP000285301">
    <property type="component" value="Unassembled WGS sequence"/>
</dbReference>
<dbReference type="STRING" id="1965070.A0A3S3S3M2"/>
<feature type="region of interest" description="Disordered" evidence="4">
    <location>
        <begin position="51"/>
        <end position="93"/>
    </location>
</feature>
<protein>
    <submittedName>
        <fullName evidence="5">Protein NRDE2-like protein</fullName>
    </submittedName>
</protein>
<keyword evidence="3" id="KW-0539">Nucleus</keyword>
<comment type="subcellular location">
    <subcellularLocation>
        <location evidence="1">Nucleus</location>
    </subcellularLocation>
</comment>
<reference evidence="5 6" key="1">
    <citation type="journal article" date="2018" name="Gigascience">
        <title>Genomes of trombidid mites reveal novel predicted allergens and laterally-transferred genes associated with secondary metabolism.</title>
        <authorList>
            <person name="Dong X."/>
            <person name="Chaisiri K."/>
            <person name="Xia D."/>
            <person name="Armstrong S.D."/>
            <person name="Fang Y."/>
            <person name="Donnelly M.J."/>
            <person name="Kadowaki T."/>
            <person name="McGarry J.W."/>
            <person name="Darby A.C."/>
            <person name="Makepeace B.L."/>
        </authorList>
    </citation>
    <scope>NUCLEOTIDE SEQUENCE [LARGE SCALE GENOMIC DNA]</scope>
    <source>
        <strain evidence="5">UoL-WK</strain>
    </source>
</reference>
<feature type="compositionally biased region" description="Basic and acidic residues" evidence="4">
    <location>
        <begin position="83"/>
        <end position="93"/>
    </location>
</feature>
<feature type="region of interest" description="Disordered" evidence="4">
    <location>
        <begin position="13"/>
        <end position="35"/>
    </location>
</feature>
<dbReference type="PANTHER" id="PTHR13471:SF0">
    <property type="entry name" value="NUCLEAR EXOSOME REGULATOR NRDE2"/>
    <property type="match status" value="1"/>
</dbReference>
<sequence length="1031" mass="120227">MNSALFPIAVKADKDSNDSPLAIDASANDNSNTAANQLSLDWLRNQSYDEKKIKDDKSSESERDVDKSGVVAEKQAKRKEKSKSRSEHEKKFKVESEQSTNILKYSSKHVFLEDTGLKPESAFRIDRKPDQNNLAFTSLYYLYVPSYDKQRTVKSTKLKDKTKEKKNKYIRYHKAEITDDAIVEEAFETSSVCSKLPTFITTNITKPAIGDRISSIYDHATMQYIQGKGIAKTDQTKNDINFVSLRDSIQTTQKPQLLSQKQLIYNKTQEMNKYLSSNPHDIDKWIEFINFQDEAIESQELDYGKTMKVRILEKKLAVVDKALESNPKDTTLNIKRLEILKNLWEPEKISDEWKNLAFVYPNIPSIWQGYIRFLQTHISYFTVSSVIKVFIKCISTYSKMLEGFFQSHQPPNNLEEELLIITFMFCEHLEQCGFSERALATWQALIEFNLYTPQSLDLNKPLSEWLEFFELFWDSGVPRFGENGSKGWSKLNAQSISQLSNNVNIDDLEDSIICKTLSRTETWILLEELRESHYWLPPKAADAEEVDDVDRNVFFDDIEPILFRLRTPDAKYRLVLYFLKFLRATDNLDPLPSIYISHPSYFIPEMDKCLNVRKCVEKEKMFEFTLNCLEETMKIFEKTAQTKLFYLKYLLRNVNLKISVYDLREKFQHLSENLSAEDIEIWKLYTDFELEYGSVEDSCKICEKAISSFSNANNKRALLQILENYVKMMLGLSKVESFSQKVGNANFDTKTILKTLIEALISRKLDEITSLSVLKAKRCLENLRKSEDSDIKLSCLILEAFFNYLNNNFEEAIEIYENFLSFSKESKTEELLFHNYILLRILLMKTNTANLMSLRRIVERALSRYPTNSFFLNIFVDIELRSSINGRIGRYFSKLLNQSQYKTVNVWLFAIYSELKRLKNINENIKDETNTASNGIVTKIRSLMERSVSCENSENNLCLWRLYLKFELLYTDGIRYSIADLQDILDVMTEKEIKIRTPVDEMDLLLDNYKENNKKKQQQDADENVCSPKMQ</sequence>
<evidence type="ECO:0000256" key="1">
    <source>
        <dbReference type="ARBA" id="ARBA00004123"/>
    </source>
</evidence>